<evidence type="ECO:0000313" key="5">
    <source>
        <dbReference type="Proteomes" id="UP000042054"/>
    </source>
</evidence>
<evidence type="ECO:0000256" key="1">
    <source>
        <dbReference type="SAM" id="Phobius"/>
    </source>
</evidence>
<reference evidence="3 5" key="2">
    <citation type="submission" date="2015-03" db="EMBL/GenBank/DDBJ databases">
        <authorList>
            <person name="Murphy D."/>
        </authorList>
    </citation>
    <scope>NUCLEOTIDE SEQUENCE [LARGE SCALE GENOMIC DNA]</scope>
    <source>
        <strain evidence="3 5">68/02</strain>
    </source>
</reference>
<evidence type="ECO:0000313" key="3">
    <source>
        <dbReference type="EMBL" id="CQI93988.1"/>
    </source>
</evidence>
<organism evidence="3 5">
    <name type="scientific">Yersinia rohdei</name>
    <dbReference type="NCBI Taxonomy" id="29485"/>
    <lineage>
        <taxon>Bacteria</taxon>
        <taxon>Pseudomonadati</taxon>
        <taxon>Pseudomonadota</taxon>
        <taxon>Gammaproteobacteria</taxon>
        <taxon>Enterobacterales</taxon>
        <taxon>Yersiniaceae</taxon>
        <taxon>Yersinia</taxon>
    </lineage>
</organism>
<dbReference type="EMBL" id="CP009787">
    <property type="protein sequence ID" value="AJJ11401.1"/>
    <property type="molecule type" value="Genomic_DNA"/>
</dbReference>
<gene>
    <name evidence="2" type="ORF">CH64_2676</name>
    <name evidence="3" type="ORF">ERS008555_03058</name>
</gene>
<protein>
    <submittedName>
        <fullName evidence="2">Orf97</fullName>
    </submittedName>
</protein>
<accession>A0A0U1HVN4</accession>
<keyword evidence="1" id="KW-0472">Membrane</keyword>
<proteinExistence type="predicted"/>
<dbReference type="AlphaFoldDB" id="A0A0U1HVN4"/>
<keyword evidence="4" id="KW-1185">Reference proteome</keyword>
<keyword evidence="1" id="KW-1133">Transmembrane helix</keyword>
<sequence length="242" mass="26929">MERLIVFVSLASALAFFIGLIKPQWVRMPSRMGSSVIYGIIFICASMLGAALYPAEQKNSVVESEPKVEAPKAPAVFEHADLKLVEYRRKPQADRHEIVSDYVKFKGIPASDGDGFYACLSEYSITKSEELPLGEVLGWCDAGYQKDPKSMAEYTNLDAFQKNFSGWDGSYRPLEKLIKKSMNDDSSYKHVETMSRLVLGKDPHAVVKTRFKGKNAYGGVVTQTVSARVDIKTGDIVNIIEE</sequence>
<name>A0A0U1HVN4_YERRO</name>
<dbReference type="RefSeq" id="WP_004714402.1">
    <property type="nucleotide sequence ID" value="NZ_CABIHU010000005.1"/>
</dbReference>
<dbReference type="GeneID" id="45567956"/>
<dbReference type="Proteomes" id="UP000042054">
    <property type="component" value="Unassembled WGS sequence"/>
</dbReference>
<feature type="transmembrane region" description="Helical" evidence="1">
    <location>
        <begin position="33"/>
        <end position="53"/>
    </location>
</feature>
<evidence type="ECO:0000313" key="4">
    <source>
        <dbReference type="Proteomes" id="UP000031914"/>
    </source>
</evidence>
<dbReference type="OrthoDB" id="6627538at2"/>
<dbReference type="EMBL" id="CTKE01000016">
    <property type="protein sequence ID" value="CQI93988.1"/>
    <property type="molecule type" value="Genomic_DNA"/>
</dbReference>
<reference evidence="2 4" key="1">
    <citation type="journal article" date="2015" name="Genome Announc.">
        <title>Thirty-Two Complete Genome Assemblies of Nine Yersinia Species, Including Y. pestis, Y. pseudotuberculosis, and Y. enterocolitica.</title>
        <authorList>
            <person name="Johnson S.L."/>
            <person name="Daligault H.E."/>
            <person name="Davenport K.W."/>
            <person name="Jaissle J."/>
            <person name="Frey K.G."/>
            <person name="Ladner J.T."/>
            <person name="Broomall S.M."/>
            <person name="Bishop-Lilly K.A."/>
            <person name="Bruce D.C."/>
            <person name="Coyne S.R."/>
            <person name="Gibbons H.S."/>
            <person name="Lo C.C."/>
            <person name="Munk A.C."/>
            <person name="Rosenzweig C.N."/>
            <person name="Koroleva G.I."/>
            <person name="Palacios G.F."/>
            <person name="Redden C.L."/>
            <person name="Xu Y."/>
            <person name="Minogue T.D."/>
            <person name="Chain P.S."/>
        </authorList>
    </citation>
    <scope>NUCLEOTIDE SEQUENCE [LARGE SCALE GENOMIC DNA]</scope>
    <source>
        <strain evidence="2 4">YRA</strain>
    </source>
</reference>
<dbReference type="KEGG" id="yro:CH64_2676"/>
<dbReference type="Proteomes" id="UP000031914">
    <property type="component" value="Chromosome"/>
</dbReference>
<evidence type="ECO:0000313" key="2">
    <source>
        <dbReference type="EMBL" id="AJJ11401.1"/>
    </source>
</evidence>
<keyword evidence="1" id="KW-0812">Transmembrane</keyword>